<evidence type="ECO:0000313" key="2">
    <source>
        <dbReference type="Proteomes" id="UP000887159"/>
    </source>
</evidence>
<organism evidence="1 2">
    <name type="scientific">Trichonephila clavipes</name>
    <name type="common">Golden silk orbweaver</name>
    <name type="synonym">Nephila clavipes</name>
    <dbReference type="NCBI Taxonomy" id="2585209"/>
    <lineage>
        <taxon>Eukaryota</taxon>
        <taxon>Metazoa</taxon>
        <taxon>Ecdysozoa</taxon>
        <taxon>Arthropoda</taxon>
        <taxon>Chelicerata</taxon>
        <taxon>Arachnida</taxon>
        <taxon>Araneae</taxon>
        <taxon>Araneomorphae</taxon>
        <taxon>Entelegynae</taxon>
        <taxon>Araneoidea</taxon>
        <taxon>Nephilidae</taxon>
        <taxon>Trichonephila</taxon>
    </lineage>
</organism>
<dbReference type="AlphaFoldDB" id="A0A8X6W9G1"/>
<evidence type="ECO:0000313" key="1">
    <source>
        <dbReference type="EMBL" id="GFY30216.1"/>
    </source>
</evidence>
<name>A0A8X6W9G1_TRICX</name>
<dbReference type="EMBL" id="BMAU01021391">
    <property type="protein sequence ID" value="GFY30216.1"/>
    <property type="molecule type" value="Genomic_DNA"/>
</dbReference>
<accession>A0A8X6W9G1</accession>
<protein>
    <submittedName>
        <fullName evidence="1">Uncharacterized protein</fullName>
    </submittedName>
</protein>
<reference evidence="1" key="1">
    <citation type="submission" date="2020-08" db="EMBL/GenBank/DDBJ databases">
        <title>Multicomponent nature underlies the extraordinary mechanical properties of spider dragline silk.</title>
        <authorList>
            <person name="Kono N."/>
            <person name="Nakamura H."/>
            <person name="Mori M."/>
            <person name="Yoshida Y."/>
            <person name="Ohtoshi R."/>
            <person name="Malay A.D."/>
            <person name="Moran D.A.P."/>
            <person name="Tomita M."/>
            <person name="Numata K."/>
            <person name="Arakawa K."/>
        </authorList>
    </citation>
    <scope>NUCLEOTIDE SEQUENCE</scope>
</reference>
<keyword evidence="2" id="KW-1185">Reference proteome</keyword>
<sequence>MRLSVQLEKIVELATTVLVMSSHTPLLSIGSVSPSSISSVRSSTSLSEHMQLHSAGKMSNQHQVSFEEICHETFQILTKAYGYETLSSAHVFEWHVLRGKVVIVEDDEPAEHPRSAITDHSHQWSDC</sequence>
<gene>
    <name evidence="1" type="ORF">TNCV_3091231</name>
</gene>
<dbReference type="Proteomes" id="UP000887159">
    <property type="component" value="Unassembled WGS sequence"/>
</dbReference>
<proteinExistence type="predicted"/>
<comment type="caution">
    <text evidence="1">The sequence shown here is derived from an EMBL/GenBank/DDBJ whole genome shotgun (WGS) entry which is preliminary data.</text>
</comment>